<dbReference type="GO" id="GO:0003677">
    <property type="term" value="F:DNA binding"/>
    <property type="evidence" value="ECO:0007669"/>
    <property type="project" value="InterPro"/>
</dbReference>
<feature type="domain" description="DNA polymerase III delta N-terminal" evidence="9">
    <location>
        <begin position="19"/>
        <end position="113"/>
    </location>
</feature>
<evidence type="ECO:0000313" key="12">
    <source>
        <dbReference type="Proteomes" id="UP000824179"/>
    </source>
</evidence>
<dbReference type="InterPro" id="IPR027417">
    <property type="entry name" value="P-loop_NTPase"/>
</dbReference>
<name>A0A9D1AIR5_9FIRM</name>
<keyword evidence="5" id="KW-0235">DNA replication</keyword>
<dbReference type="Pfam" id="PF21694">
    <property type="entry name" value="DNA_pol3_delta_C"/>
    <property type="match status" value="1"/>
</dbReference>
<comment type="similarity">
    <text evidence="7">Belongs to the DNA polymerase HolA subunit family.</text>
</comment>
<dbReference type="Gene3D" id="1.20.272.10">
    <property type="match status" value="1"/>
</dbReference>
<evidence type="ECO:0000256" key="8">
    <source>
        <dbReference type="ARBA" id="ARBA00049244"/>
    </source>
</evidence>
<dbReference type="AlphaFoldDB" id="A0A9D1AIR5"/>
<keyword evidence="4 11" id="KW-0548">Nucleotidyltransferase</keyword>
<accession>A0A9D1AIR5</accession>
<evidence type="ECO:0000256" key="7">
    <source>
        <dbReference type="ARBA" id="ARBA00034754"/>
    </source>
</evidence>
<evidence type="ECO:0000256" key="5">
    <source>
        <dbReference type="ARBA" id="ARBA00022705"/>
    </source>
</evidence>
<dbReference type="Proteomes" id="UP000824179">
    <property type="component" value="Unassembled WGS sequence"/>
</dbReference>
<sequence length="327" mass="36355">MKFTELKNFLSEGGSGVFLLSGDDAYFLTRAEAMIKKAYLQLPELNFASFDGESLKGQSVQKLTDALSAFPFMAEKRIVRVSEFYPSDGDYEKYLKPFIDNFPDTAILIIVNTQAKKGAVDLKRKKGITFVDCGRADEEEVTRWIYLTLKRAGIAAEAEACINIARYCLCNMSRVAIETQKIIIYKGGAGTLTAKEADELVFKDADYRVYEMTNAVAAKNFSRFYEIADELTGKGMDSMSVMNSLLSYLRNLVTIASSNKSDGELAKLLGMKEYGVKRSREQVKNLGADRARTLCGAIYGAISSVKRGEMTQDSAYRLVCSQIFFAV</sequence>
<comment type="catalytic activity">
    <reaction evidence="8">
        <text>DNA(n) + a 2'-deoxyribonucleoside 5'-triphosphate = DNA(n+1) + diphosphate</text>
        <dbReference type="Rhea" id="RHEA:22508"/>
        <dbReference type="Rhea" id="RHEA-COMP:17339"/>
        <dbReference type="Rhea" id="RHEA-COMP:17340"/>
        <dbReference type="ChEBI" id="CHEBI:33019"/>
        <dbReference type="ChEBI" id="CHEBI:61560"/>
        <dbReference type="ChEBI" id="CHEBI:173112"/>
        <dbReference type="EC" id="2.7.7.7"/>
    </reaction>
</comment>
<evidence type="ECO:0000256" key="3">
    <source>
        <dbReference type="ARBA" id="ARBA00022679"/>
    </source>
</evidence>
<evidence type="ECO:0000256" key="2">
    <source>
        <dbReference type="ARBA" id="ARBA00017703"/>
    </source>
</evidence>
<dbReference type="SUPFAM" id="SSF48019">
    <property type="entry name" value="post-AAA+ oligomerization domain-like"/>
    <property type="match status" value="1"/>
</dbReference>
<reference evidence="11" key="2">
    <citation type="journal article" date="2021" name="PeerJ">
        <title>Extensive microbial diversity within the chicken gut microbiome revealed by metagenomics and culture.</title>
        <authorList>
            <person name="Gilroy R."/>
            <person name="Ravi A."/>
            <person name="Getino M."/>
            <person name="Pursley I."/>
            <person name="Horton D.L."/>
            <person name="Alikhan N.F."/>
            <person name="Baker D."/>
            <person name="Gharbi K."/>
            <person name="Hall N."/>
            <person name="Watson M."/>
            <person name="Adriaenssens E.M."/>
            <person name="Foster-Nyarko E."/>
            <person name="Jarju S."/>
            <person name="Secka A."/>
            <person name="Antonio M."/>
            <person name="Oren A."/>
            <person name="Chaudhuri R.R."/>
            <person name="La Ragione R."/>
            <person name="Hildebrand F."/>
            <person name="Pallen M.J."/>
        </authorList>
    </citation>
    <scope>NUCLEOTIDE SEQUENCE</scope>
    <source>
        <strain evidence="11">ChiW25-3613</strain>
    </source>
</reference>
<evidence type="ECO:0000313" key="11">
    <source>
        <dbReference type="EMBL" id="HIR39879.1"/>
    </source>
</evidence>
<feature type="domain" description="DNA polymerase III delta subunit-like C-terminal" evidence="10">
    <location>
        <begin position="208"/>
        <end position="320"/>
    </location>
</feature>
<evidence type="ECO:0000259" key="9">
    <source>
        <dbReference type="Pfam" id="PF06144"/>
    </source>
</evidence>
<dbReference type="GO" id="GO:0006261">
    <property type="term" value="P:DNA-templated DNA replication"/>
    <property type="evidence" value="ECO:0007669"/>
    <property type="project" value="TreeGrafter"/>
</dbReference>
<keyword evidence="3 11" id="KW-0808">Transferase</keyword>
<dbReference type="Gene3D" id="1.10.8.60">
    <property type="match status" value="1"/>
</dbReference>
<evidence type="ECO:0000256" key="6">
    <source>
        <dbReference type="ARBA" id="ARBA00022932"/>
    </source>
</evidence>
<evidence type="ECO:0000259" key="10">
    <source>
        <dbReference type="Pfam" id="PF21694"/>
    </source>
</evidence>
<keyword evidence="6" id="KW-0239">DNA-directed DNA polymerase</keyword>
<comment type="caution">
    <text evidence="11">The sequence shown here is derived from an EMBL/GenBank/DDBJ whole genome shotgun (WGS) entry which is preliminary data.</text>
</comment>
<dbReference type="InterPro" id="IPR008921">
    <property type="entry name" value="DNA_pol3_clamp-load_cplx_C"/>
</dbReference>
<dbReference type="GO" id="GO:0003887">
    <property type="term" value="F:DNA-directed DNA polymerase activity"/>
    <property type="evidence" value="ECO:0007669"/>
    <property type="project" value="UniProtKB-KW"/>
</dbReference>
<dbReference type="SUPFAM" id="SSF52540">
    <property type="entry name" value="P-loop containing nucleoside triphosphate hydrolases"/>
    <property type="match status" value="1"/>
</dbReference>
<dbReference type="InterPro" id="IPR048466">
    <property type="entry name" value="DNA_pol3_delta-like_C"/>
</dbReference>
<dbReference type="PANTHER" id="PTHR34388:SF1">
    <property type="entry name" value="DNA POLYMERASE III SUBUNIT DELTA"/>
    <property type="match status" value="1"/>
</dbReference>
<dbReference type="InterPro" id="IPR010372">
    <property type="entry name" value="DNA_pol3_delta_N"/>
</dbReference>
<protein>
    <recommendedName>
        <fullName evidence="2">DNA polymerase III subunit delta</fullName>
        <ecNumber evidence="1">2.7.7.7</ecNumber>
    </recommendedName>
</protein>
<dbReference type="InterPro" id="IPR005790">
    <property type="entry name" value="DNA_polIII_delta"/>
</dbReference>
<proteinExistence type="inferred from homology"/>
<reference evidence="11" key="1">
    <citation type="submission" date="2020-10" db="EMBL/GenBank/DDBJ databases">
        <authorList>
            <person name="Gilroy R."/>
        </authorList>
    </citation>
    <scope>NUCLEOTIDE SEQUENCE</scope>
    <source>
        <strain evidence="11">ChiW25-3613</strain>
    </source>
</reference>
<dbReference type="NCBIfam" id="TIGR01128">
    <property type="entry name" value="holA"/>
    <property type="match status" value="1"/>
</dbReference>
<dbReference type="Pfam" id="PF06144">
    <property type="entry name" value="DNA_pol3_delta"/>
    <property type="match status" value="1"/>
</dbReference>
<dbReference type="Gene3D" id="3.40.50.300">
    <property type="entry name" value="P-loop containing nucleotide triphosphate hydrolases"/>
    <property type="match status" value="1"/>
</dbReference>
<dbReference type="EC" id="2.7.7.7" evidence="1"/>
<gene>
    <name evidence="11" type="primary">holA</name>
    <name evidence="11" type="ORF">IAB90_05805</name>
</gene>
<dbReference type="GO" id="GO:0009360">
    <property type="term" value="C:DNA polymerase III complex"/>
    <property type="evidence" value="ECO:0007669"/>
    <property type="project" value="InterPro"/>
</dbReference>
<organism evidence="11 12">
    <name type="scientific">Candidatus Coproplasma stercoripullorum</name>
    <dbReference type="NCBI Taxonomy" id="2840751"/>
    <lineage>
        <taxon>Bacteria</taxon>
        <taxon>Bacillati</taxon>
        <taxon>Bacillota</taxon>
        <taxon>Clostridia</taxon>
        <taxon>Eubacteriales</taxon>
        <taxon>Candidatus Coproplasma</taxon>
    </lineage>
</organism>
<evidence type="ECO:0000256" key="4">
    <source>
        <dbReference type="ARBA" id="ARBA00022695"/>
    </source>
</evidence>
<dbReference type="EMBL" id="DVHB01000098">
    <property type="protein sequence ID" value="HIR39879.1"/>
    <property type="molecule type" value="Genomic_DNA"/>
</dbReference>
<evidence type="ECO:0000256" key="1">
    <source>
        <dbReference type="ARBA" id="ARBA00012417"/>
    </source>
</evidence>
<dbReference type="PANTHER" id="PTHR34388">
    <property type="entry name" value="DNA POLYMERASE III SUBUNIT DELTA"/>
    <property type="match status" value="1"/>
</dbReference>